<accession>A0A914WXW0</accession>
<dbReference type="Proteomes" id="UP000887566">
    <property type="component" value="Unplaced"/>
</dbReference>
<dbReference type="AlphaFoldDB" id="A0A914WXW0"/>
<proteinExistence type="predicted"/>
<protein>
    <submittedName>
        <fullName evidence="2">Uncharacterized protein</fullName>
    </submittedName>
</protein>
<evidence type="ECO:0000313" key="1">
    <source>
        <dbReference type="Proteomes" id="UP000887566"/>
    </source>
</evidence>
<organism evidence="1 2">
    <name type="scientific">Plectus sambesii</name>
    <dbReference type="NCBI Taxonomy" id="2011161"/>
    <lineage>
        <taxon>Eukaryota</taxon>
        <taxon>Metazoa</taxon>
        <taxon>Ecdysozoa</taxon>
        <taxon>Nematoda</taxon>
        <taxon>Chromadorea</taxon>
        <taxon>Plectida</taxon>
        <taxon>Plectina</taxon>
        <taxon>Plectoidea</taxon>
        <taxon>Plectidae</taxon>
        <taxon>Plectus</taxon>
    </lineage>
</organism>
<dbReference type="WBParaSite" id="PSAMB.scaffold5517size11507.g26764.t1">
    <property type="protein sequence ID" value="PSAMB.scaffold5517size11507.g26764.t1"/>
    <property type="gene ID" value="PSAMB.scaffold5517size11507.g26764"/>
</dbReference>
<sequence>MSLRLDYSARRCLTSEEGGRGIENQAAIVRSYDGYEERAGDSRVLLGNVAALLIVADSWLTKIAYAVVGSEAALVAGSEAALVAKTGERPVERELMARGESAVLRVGTSSIAAPGAAATTGRARSTHVPHVTRVSAYGR</sequence>
<evidence type="ECO:0000313" key="2">
    <source>
        <dbReference type="WBParaSite" id="PSAMB.scaffold5517size11507.g26764.t1"/>
    </source>
</evidence>
<name>A0A914WXW0_9BILA</name>
<reference evidence="2" key="1">
    <citation type="submission" date="2022-11" db="UniProtKB">
        <authorList>
            <consortium name="WormBaseParasite"/>
        </authorList>
    </citation>
    <scope>IDENTIFICATION</scope>
</reference>
<keyword evidence="1" id="KW-1185">Reference proteome</keyword>